<evidence type="ECO:0000313" key="1">
    <source>
        <dbReference type="EMBL" id="XCN28031.1"/>
    </source>
</evidence>
<protein>
    <submittedName>
        <fullName evidence="1">Uncharacterized protein</fullName>
    </submittedName>
</protein>
<sequence length="115" mass="13356">MKLAIERYFRAVQLCQIAQKIEYPFTADNAYINKEYKEARDALYEEISKLPNKRSTTLDTLANADIIELFEKCVRQMVLMGDDVSDEYRNNVTINYEAIKAALKKSIGLPKRSRE</sequence>
<proteinExistence type="predicted"/>
<reference evidence="1" key="1">
    <citation type="submission" date="2024-06" db="EMBL/GenBank/DDBJ databases">
        <authorList>
            <person name="Melgar S."/>
            <person name="Ryabinky S."/>
            <person name="Merugu K."/>
            <person name="Desisa B."/>
            <person name="Truong H."/>
            <person name="Jamal R."/>
            <person name="Sandhu A."/>
            <person name="Johnson A."/>
        </authorList>
    </citation>
    <scope>NUCLEOTIDE SEQUENCE</scope>
</reference>
<name>A0AAU8L033_9CAUD</name>
<accession>A0AAU8L033</accession>
<organism evidence="1">
    <name type="scientific">Serratia phage Kevin</name>
    <dbReference type="NCBI Taxonomy" id="3161161"/>
    <lineage>
        <taxon>Viruses</taxon>
        <taxon>Duplodnaviria</taxon>
        <taxon>Heunggongvirae</taxon>
        <taxon>Uroviricota</taxon>
        <taxon>Caudoviricetes</taxon>
        <taxon>Pantevenvirales</taxon>
        <taxon>Ackermannviridae</taxon>
        <taxon>Miltonvirus</taxon>
    </lineage>
</organism>
<dbReference type="EMBL" id="PP869623">
    <property type="protein sequence ID" value="XCN28031.1"/>
    <property type="molecule type" value="Genomic_DNA"/>
</dbReference>